<dbReference type="EMBL" id="CP036265">
    <property type="protein sequence ID" value="QDT16120.1"/>
    <property type="molecule type" value="Genomic_DNA"/>
</dbReference>
<dbReference type="OrthoDB" id="265313at2"/>
<dbReference type="AlphaFoldDB" id="A0A517P9R5"/>
<name>A0A517P9R5_9PLAN</name>
<dbReference type="GO" id="GO:0016740">
    <property type="term" value="F:transferase activity"/>
    <property type="evidence" value="ECO:0007669"/>
    <property type="project" value="UniProtKB-KW"/>
</dbReference>
<sequence length="339" mass="35903">MNPAGASADDLPPRLTTPQSVAAADAGARWLALRQRPDGSIGSGRRYRRNVGVTALCGLAWASGGSVPTGGPHAENAAAAARFLLDSQQPDGLFFAADSPDTPPDGSMYGHGFATLYLCEILGELTEPQFDPDAARAALVRAVRRITDSQNAAGGWRYVPTSADADISVTVCQIAALRSAKDAGIPVPGGVVPAAVAYVRSCRNPADGGFFYQADRREGSRFARSAAAVSALRTAGLNDPAVEAEIADGLRYLLSQRPLRGGGAYPHYGRFYATRAAWQAGGDTWAAWFPPMRDELVRTAIPDAPGVFWRSSLISDEYATAMSVLALRVPARLLPIYRR</sequence>
<reference evidence="1 2" key="1">
    <citation type="submission" date="2019-02" db="EMBL/GenBank/DDBJ databases">
        <title>Deep-cultivation of Planctomycetes and their phenomic and genomic characterization uncovers novel biology.</title>
        <authorList>
            <person name="Wiegand S."/>
            <person name="Jogler M."/>
            <person name="Boedeker C."/>
            <person name="Pinto D."/>
            <person name="Vollmers J."/>
            <person name="Rivas-Marin E."/>
            <person name="Kohn T."/>
            <person name="Peeters S.H."/>
            <person name="Heuer A."/>
            <person name="Rast P."/>
            <person name="Oberbeckmann S."/>
            <person name="Bunk B."/>
            <person name="Jeske O."/>
            <person name="Meyerdierks A."/>
            <person name="Storesund J.E."/>
            <person name="Kallscheuer N."/>
            <person name="Luecker S."/>
            <person name="Lage O.M."/>
            <person name="Pohl T."/>
            <person name="Merkel B.J."/>
            <person name="Hornburger P."/>
            <person name="Mueller R.-W."/>
            <person name="Bruemmer F."/>
            <person name="Labrenz M."/>
            <person name="Spormann A.M."/>
            <person name="Op den Camp H."/>
            <person name="Overmann J."/>
            <person name="Amann R."/>
            <person name="Jetten M.S.M."/>
            <person name="Mascher T."/>
            <person name="Medema M.H."/>
            <person name="Devos D.P."/>
            <person name="Kaster A.-K."/>
            <person name="Ovreas L."/>
            <person name="Rohde M."/>
            <person name="Galperin M.Y."/>
            <person name="Jogler C."/>
        </authorList>
    </citation>
    <scope>NUCLEOTIDE SEQUENCE [LARGE SCALE GENOMIC DNA]</scope>
    <source>
        <strain evidence="1 2">CA12</strain>
    </source>
</reference>
<dbReference type="Proteomes" id="UP000318741">
    <property type="component" value="Chromosome"/>
</dbReference>
<dbReference type="InterPro" id="IPR008930">
    <property type="entry name" value="Terpenoid_cyclase/PrenylTrfase"/>
</dbReference>
<dbReference type="SUPFAM" id="SSF48239">
    <property type="entry name" value="Terpenoid cyclases/Protein prenyltransferases"/>
    <property type="match status" value="1"/>
</dbReference>
<protein>
    <submittedName>
        <fullName evidence="1">Prenyltransferase and squalene oxidase repeat protein</fullName>
    </submittedName>
</protein>
<organism evidence="1 2">
    <name type="scientific">Alienimonas californiensis</name>
    <dbReference type="NCBI Taxonomy" id="2527989"/>
    <lineage>
        <taxon>Bacteria</taxon>
        <taxon>Pseudomonadati</taxon>
        <taxon>Planctomycetota</taxon>
        <taxon>Planctomycetia</taxon>
        <taxon>Planctomycetales</taxon>
        <taxon>Planctomycetaceae</taxon>
        <taxon>Alienimonas</taxon>
    </lineage>
</organism>
<accession>A0A517P9R5</accession>
<dbReference type="Gene3D" id="1.50.10.20">
    <property type="match status" value="2"/>
</dbReference>
<proteinExistence type="predicted"/>
<gene>
    <name evidence="1" type="ORF">CA12_22180</name>
</gene>
<keyword evidence="1" id="KW-0808">Transferase</keyword>
<keyword evidence="2" id="KW-1185">Reference proteome</keyword>
<dbReference type="CDD" id="cd00688">
    <property type="entry name" value="ISOPREN_C2_like"/>
    <property type="match status" value="1"/>
</dbReference>
<dbReference type="KEGG" id="acaf:CA12_22180"/>
<evidence type="ECO:0000313" key="1">
    <source>
        <dbReference type="EMBL" id="QDT16120.1"/>
    </source>
</evidence>
<evidence type="ECO:0000313" key="2">
    <source>
        <dbReference type="Proteomes" id="UP000318741"/>
    </source>
</evidence>
<dbReference type="RefSeq" id="WP_145358992.1">
    <property type="nucleotide sequence ID" value="NZ_CP036265.1"/>
</dbReference>